<evidence type="ECO:0000313" key="2">
    <source>
        <dbReference type="Proteomes" id="UP000824179"/>
    </source>
</evidence>
<reference evidence="1" key="1">
    <citation type="submission" date="2020-10" db="EMBL/GenBank/DDBJ databases">
        <authorList>
            <person name="Gilroy R."/>
        </authorList>
    </citation>
    <scope>NUCLEOTIDE SEQUENCE</scope>
    <source>
        <strain evidence="1">ChiW25-3613</strain>
    </source>
</reference>
<dbReference type="Proteomes" id="UP000824179">
    <property type="component" value="Unassembled WGS sequence"/>
</dbReference>
<dbReference type="AlphaFoldDB" id="A0A9D1DBF1"/>
<dbReference type="InterPro" id="IPR012674">
    <property type="entry name" value="Calycin"/>
</dbReference>
<organism evidence="1 2">
    <name type="scientific">Candidatus Coproplasma stercoripullorum</name>
    <dbReference type="NCBI Taxonomy" id="2840751"/>
    <lineage>
        <taxon>Bacteria</taxon>
        <taxon>Bacillati</taxon>
        <taxon>Bacillota</taxon>
        <taxon>Clostridia</taxon>
        <taxon>Eubacteriales</taxon>
        <taxon>Candidatus Coproplasma</taxon>
    </lineage>
</organism>
<comment type="caution">
    <text evidence="1">The sequence shown here is derived from an EMBL/GenBank/DDBJ whole genome shotgun (WGS) entry which is preliminary data.</text>
</comment>
<name>A0A9D1DBF1_9FIRM</name>
<proteinExistence type="predicted"/>
<dbReference type="Gene3D" id="2.40.128.20">
    <property type="match status" value="1"/>
</dbReference>
<protein>
    <recommendedName>
        <fullName evidence="3">DUF1934 domain-containing protein</fullName>
    </recommendedName>
</protein>
<dbReference type="EMBL" id="DVHB01000045">
    <property type="protein sequence ID" value="HIR39209.1"/>
    <property type="molecule type" value="Genomic_DNA"/>
</dbReference>
<sequence>MKVKINIHTAADCGEQNFRTYGELEFSEFGFSVSYRLDGDDCILEFNAVRAVQRRSGRLTFIMEFAEGEETECVLSEGGSNFVFPVFTETLGASISEEGCTLSLDYLQGEERERTALVFIAERWRERDERRVPRRREN</sequence>
<evidence type="ECO:0008006" key="3">
    <source>
        <dbReference type="Google" id="ProtNLM"/>
    </source>
</evidence>
<dbReference type="SUPFAM" id="SSF50814">
    <property type="entry name" value="Lipocalins"/>
    <property type="match status" value="1"/>
</dbReference>
<accession>A0A9D1DBF1</accession>
<gene>
    <name evidence="1" type="ORF">IAB90_02395</name>
</gene>
<reference evidence="1" key="2">
    <citation type="journal article" date="2021" name="PeerJ">
        <title>Extensive microbial diversity within the chicken gut microbiome revealed by metagenomics and culture.</title>
        <authorList>
            <person name="Gilroy R."/>
            <person name="Ravi A."/>
            <person name="Getino M."/>
            <person name="Pursley I."/>
            <person name="Horton D.L."/>
            <person name="Alikhan N.F."/>
            <person name="Baker D."/>
            <person name="Gharbi K."/>
            <person name="Hall N."/>
            <person name="Watson M."/>
            <person name="Adriaenssens E.M."/>
            <person name="Foster-Nyarko E."/>
            <person name="Jarju S."/>
            <person name="Secka A."/>
            <person name="Antonio M."/>
            <person name="Oren A."/>
            <person name="Chaudhuri R.R."/>
            <person name="La Ragione R."/>
            <person name="Hildebrand F."/>
            <person name="Pallen M.J."/>
        </authorList>
    </citation>
    <scope>NUCLEOTIDE SEQUENCE</scope>
    <source>
        <strain evidence="1">ChiW25-3613</strain>
    </source>
</reference>
<evidence type="ECO:0000313" key="1">
    <source>
        <dbReference type="EMBL" id="HIR39209.1"/>
    </source>
</evidence>